<comment type="caution">
    <text evidence="2">The sequence shown here is derived from an EMBL/GenBank/DDBJ whole genome shotgun (WGS) entry which is preliminary data.</text>
</comment>
<dbReference type="Pfam" id="PF03167">
    <property type="entry name" value="UDG"/>
    <property type="match status" value="1"/>
</dbReference>
<accession>A0A7X6K7J1</accession>
<sequence length="214" mass="22902">MGTDPVRAFVEQLAATGTGPDSTNFFAGPDNAVRRRNLELYLRQMLERAPRVLLLGEAPGFRGMRITGVPFTNTAILQGRGNHFGLFGPGQGYALPADAPPVAPEPTATVMWEVLAELDFLPLLWSAYPLHPHRPDRPLSNRTPSAAEVLAGQPLWLALARLFAVQVVVAVGNVAGRSVRAAGLEAPKVRHPAHGGKARFRQGLQELLAAGLNG</sequence>
<evidence type="ECO:0000313" key="2">
    <source>
        <dbReference type="EMBL" id="NKX56603.1"/>
    </source>
</evidence>
<protein>
    <recommendedName>
        <fullName evidence="1">Uracil-DNA glycosylase-like domain-containing protein</fullName>
    </recommendedName>
</protein>
<dbReference type="SUPFAM" id="SSF52141">
    <property type="entry name" value="Uracil-DNA glycosylase-like"/>
    <property type="match status" value="1"/>
</dbReference>
<evidence type="ECO:0000313" key="3">
    <source>
        <dbReference type="Proteomes" id="UP000544090"/>
    </source>
</evidence>
<dbReference type="InterPro" id="IPR005122">
    <property type="entry name" value="Uracil-DNA_glycosylase-like"/>
</dbReference>
<dbReference type="InterPro" id="IPR036895">
    <property type="entry name" value="Uracil-DNA_glycosylase-like_sf"/>
</dbReference>
<gene>
    <name evidence="2" type="ORF">HGG74_19155</name>
</gene>
<dbReference type="AlphaFoldDB" id="A0A7X6K7J1"/>
<evidence type="ECO:0000259" key="1">
    <source>
        <dbReference type="Pfam" id="PF03167"/>
    </source>
</evidence>
<name>A0A7X6K7J1_9MICC</name>
<keyword evidence="3" id="KW-1185">Reference proteome</keyword>
<organism evidence="2 3">
    <name type="scientific">Arthrobacter mobilis</name>
    <dbReference type="NCBI Taxonomy" id="2724944"/>
    <lineage>
        <taxon>Bacteria</taxon>
        <taxon>Bacillati</taxon>
        <taxon>Actinomycetota</taxon>
        <taxon>Actinomycetes</taxon>
        <taxon>Micrococcales</taxon>
        <taxon>Micrococcaceae</taxon>
        <taxon>Arthrobacter</taxon>
    </lineage>
</organism>
<dbReference type="Proteomes" id="UP000544090">
    <property type="component" value="Unassembled WGS sequence"/>
</dbReference>
<proteinExistence type="predicted"/>
<reference evidence="2 3" key="1">
    <citation type="submission" date="2020-04" db="EMBL/GenBank/DDBJ databases">
        <title>Arthrobacter sp. nov.</title>
        <authorList>
            <person name="Liu S."/>
        </authorList>
    </citation>
    <scope>NUCLEOTIDE SEQUENCE [LARGE SCALE GENOMIC DNA]</scope>
    <source>
        <strain evidence="2 3">E918</strain>
    </source>
</reference>
<dbReference type="Gene3D" id="3.40.470.10">
    <property type="entry name" value="Uracil-DNA glycosylase-like domain"/>
    <property type="match status" value="2"/>
</dbReference>
<dbReference type="EMBL" id="JAAZSQ010000028">
    <property type="protein sequence ID" value="NKX56603.1"/>
    <property type="molecule type" value="Genomic_DNA"/>
</dbReference>
<dbReference type="CDD" id="cd10035">
    <property type="entry name" value="UDG_like"/>
    <property type="match status" value="1"/>
</dbReference>
<feature type="domain" description="Uracil-DNA glycosylase-like" evidence="1">
    <location>
        <begin position="49"/>
        <end position="180"/>
    </location>
</feature>
<dbReference type="RefSeq" id="WP_168488985.1">
    <property type="nucleotide sequence ID" value="NZ_JAAZSQ010000028.1"/>
</dbReference>